<dbReference type="OrthoDB" id="5386682at2759"/>
<feature type="domain" description="Heterokaryon incompatibility" evidence="1">
    <location>
        <begin position="49"/>
        <end position="167"/>
    </location>
</feature>
<evidence type="ECO:0000259" key="1">
    <source>
        <dbReference type="Pfam" id="PF06985"/>
    </source>
</evidence>
<sequence length="247" mass="28641">MEVGHAQSLYQPLNTNRHEIRLLEILSESPNDKVECKLHTVPLTPETYYVCLSYVWGDPSVTEEITVDGFPRQVTVNLATALRHLKKHWMEIELESDSNLDTSKFRLWADAVCINQDDIAERSAQVSMMANIYSSAEMVLAWISSDDGDISRAFDIFERIGAAVREDWDAESDHTPLPLTDLKFEIRAMKVPKDNPRFSWLFPEKSVLFDRESNHFRSYEPHYYIHFTHLNATSGTWETWTVDFRVP</sequence>
<dbReference type="Pfam" id="PF06985">
    <property type="entry name" value="HET"/>
    <property type="match status" value="1"/>
</dbReference>
<gene>
    <name evidence="2" type="ORF">NW762_008883</name>
</gene>
<protein>
    <recommendedName>
        <fullName evidence="1">Heterokaryon incompatibility domain-containing protein</fullName>
    </recommendedName>
</protein>
<organism evidence="2 3">
    <name type="scientific">Fusarium torreyae</name>
    <dbReference type="NCBI Taxonomy" id="1237075"/>
    <lineage>
        <taxon>Eukaryota</taxon>
        <taxon>Fungi</taxon>
        <taxon>Dikarya</taxon>
        <taxon>Ascomycota</taxon>
        <taxon>Pezizomycotina</taxon>
        <taxon>Sordariomycetes</taxon>
        <taxon>Hypocreomycetidae</taxon>
        <taxon>Hypocreales</taxon>
        <taxon>Nectriaceae</taxon>
        <taxon>Fusarium</taxon>
    </lineage>
</organism>
<proteinExistence type="predicted"/>
<dbReference type="InterPro" id="IPR052895">
    <property type="entry name" value="HetReg/Transcr_Mod"/>
</dbReference>
<dbReference type="PANTHER" id="PTHR24148:SF73">
    <property type="entry name" value="HET DOMAIN PROTEIN (AFU_ORTHOLOGUE AFUA_8G01020)"/>
    <property type="match status" value="1"/>
</dbReference>
<evidence type="ECO:0000313" key="3">
    <source>
        <dbReference type="Proteomes" id="UP001152049"/>
    </source>
</evidence>
<dbReference type="PANTHER" id="PTHR24148">
    <property type="entry name" value="ANKYRIN REPEAT DOMAIN-CONTAINING PROTEIN 39 HOMOLOG-RELATED"/>
    <property type="match status" value="1"/>
</dbReference>
<accession>A0A9W8VCX8</accession>
<dbReference type="EMBL" id="JAOQAZ010000018">
    <property type="protein sequence ID" value="KAJ4256787.1"/>
    <property type="molecule type" value="Genomic_DNA"/>
</dbReference>
<reference evidence="2" key="1">
    <citation type="submission" date="2022-09" db="EMBL/GenBank/DDBJ databases">
        <title>Fusarium specimens isolated from Avocado Roots.</title>
        <authorList>
            <person name="Stajich J."/>
            <person name="Roper C."/>
            <person name="Heimlech-Rivalta G."/>
        </authorList>
    </citation>
    <scope>NUCLEOTIDE SEQUENCE</scope>
    <source>
        <strain evidence="2">CF00136</strain>
    </source>
</reference>
<keyword evidence="3" id="KW-1185">Reference proteome</keyword>
<comment type="caution">
    <text evidence="2">The sequence shown here is derived from an EMBL/GenBank/DDBJ whole genome shotgun (WGS) entry which is preliminary data.</text>
</comment>
<dbReference type="InterPro" id="IPR010730">
    <property type="entry name" value="HET"/>
</dbReference>
<name>A0A9W8VCX8_9HYPO</name>
<dbReference type="AlphaFoldDB" id="A0A9W8VCX8"/>
<dbReference type="Proteomes" id="UP001152049">
    <property type="component" value="Unassembled WGS sequence"/>
</dbReference>
<evidence type="ECO:0000313" key="2">
    <source>
        <dbReference type="EMBL" id="KAJ4256787.1"/>
    </source>
</evidence>